<evidence type="ECO:0000313" key="1">
    <source>
        <dbReference type="EMBL" id="TWU54999.1"/>
    </source>
</evidence>
<dbReference type="AlphaFoldDB" id="A0A5C6F579"/>
<accession>A0A5C6F579</accession>
<comment type="caution">
    <text evidence="1">The sequence shown here is derived from an EMBL/GenBank/DDBJ whole genome shotgun (WGS) entry which is preliminary data.</text>
</comment>
<dbReference type="Proteomes" id="UP000318288">
    <property type="component" value="Unassembled WGS sequence"/>
</dbReference>
<reference evidence="1 2" key="1">
    <citation type="submission" date="2019-02" db="EMBL/GenBank/DDBJ databases">
        <title>Deep-cultivation of Planctomycetes and their phenomic and genomic characterization uncovers novel biology.</title>
        <authorList>
            <person name="Wiegand S."/>
            <person name="Jogler M."/>
            <person name="Boedeker C."/>
            <person name="Pinto D."/>
            <person name="Vollmers J."/>
            <person name="Rivas-Marin E."/>
            <person name="Kohn T."/>
            <person name="Peeters S.H."/>
            <person name="Heuer A."/>
            <person name="Rast P."/>
            <person name="Oberbeckmann S."/>
            <person name="Bunk B."/>
            <person name="Jeske O."/>
            <person name="Meyerdierks A."/>
            <person name="Storesund J.E."/>
            <person name="Kallscheuer N."/>
            <person name="Luecker S."/>
            <person name="Lage O.M."/>
            <person name="Pohl T."/>
            <person name="Merkel B.J."/>
            <person name="Hornburger P."/>
            <person name="Mueller R.-W."/>
            <person name="Bruemmer F."/>
            <person name="Labrenz M."/>
            <person name="Spormann A.M."/>
            <person name="Op Den Camp H."/>
            <person name="Overmann J."/>
            <person name="Amann R."/>
            <person name="Jetten M.S.M."/>
            <person name="Mascher T."/>
            <person name="Medema M.H."/>
            <person name="Devos D.P."/>
            <person name="Kaster A.-K."/>
            <person name="Ovreas L."/>
            <person name="Rohde M."/>
            <person name="Galperin M.Y."/>
            <person name="Jogler C."/>
        </authorList>
    </citation>
    <scope>NUCLEOTIDE SEQUENCE [LARGE SCALE GENOMIC DNA]</scope>
    <source>
        <strain evidence="1 2">Poly51</strain>
    </source>
</reference>
<dbReference type="EMBL" id="SJPW01000004">
    <property type="protein sequence ID" value="TWU54999.1"/>
    <property type="molecule type" value="Genomic_DNA"/>
</dbReference>
<proteinExistence type="predicted"/>
<name>A0A5C6F579_9BACT</name>
<sequence>MKLIRVAMPQVEQTILSSEKPVLMIYPGLLARYEQMDVLSRIRERVGRKGQMFTTELAVVSQH</sequence>
<organism evidence="1 2">
    <name type="scientific">Rubripirellula tenax</name>
    <dbReference type="NCBI Taxonomy" id="2528015"/>
    <lineage>
        <taxon>Bacteria</taxon>
        <taxon>Pseudomonadati</taxon>
        <taxon>Planctomycetota</taxon>
        <taxon>Planctomycetia</taxon>
        <taxon>Pirellulales</taxon>
        <taxon>Pirellulaceae</taxon>
        <taxon>Rubripirellula</taxon>
    </lineage>
</organism>
<keyword evidence="2" id="KW-1185">Reference proteome</keyword>
<gene>
    <name evidence="1" type="ORF">Poly51_37480</name>
</gene>
<dbReference type="RefSeq" id="WP_222435886.1">
    <property type="nucleotide sequence ID" value="NZ_SJPW01000004.1"/>
</dbReference>
<evidence type="ECO:0000313" key="2">
    <source>
        <dbReference type="Proteomes" id="UP000318288"/>
    </source>
</evidence>
<protein>
    <submittedName>
        <fullName evidence="1">Uncharacterized protein</fullName>
    </submittedName>
</protein>